<gene>
    <name evidence="2" type="ORF">CYD53_105255</name>
</gene>
<dbReference type="SUPFAM" id="SSF111369">
    <property type="entry name" value="HlyD-like secretion proteins"/>
    <property type="match status" value="1"/>
</dbReference>
<evidence type="ECO:0000313" key="2">
    <source>
        <dbReference type="EMBL" id="POR52590.1"/>
    </source>
</evidence>
<dbReference type="Gene3D" id="1.10.287.470">
    <property type="entry name" value="Helix hairpin bin"/>
    <property type="match status" value="1"/>
</dbReference>
<proteinExistence type="inferred from homology"/>
<comment type="similarity">
    <text evidence="1">Belongs to the membrane fusion protein (MFP) (TC 8.A.1) family.</text>
</comment>
<name>A0A2S4MCV4_9HYPH</name>
<dbReference type="Proteomes" id="UP000236919">
    <property type="component" value="Unassembled WGS sequence"/>
</dbReference>
<protein>
    <submittedName>
        <fullName evidence="2">RND family efflux transporter MFP subunit</fullName>
    </submittedName>
</protein>
<dbReference type="EMBL" id="PQFZ01000005">
    <property type="protein sequence ID" value="POR52590.1"/>
    <property type="molecule type" value="Genomic_DNA"/>
</dbReference>
<dbReference type="AlphaFoldDB" id="A0A2S4MCV4"/>
<dbReference type="NCBIfam" id="TIGR01730">
    <property type="entry name" value="RND_mfp"/>
    <property type="match status" value="1"/>
</dbReference>
<comment type="caution">
    <text evidence="2">The sequence shown here is derived from an EMBL/GenBank/DDBJ whole genome shotgun (WGS) entry which is preliminary data.</text>
</comment>
<keyword evidence="3" id="KW-1185">Reference proteome</keyword>
<organism evidence="2 3">
    <name type="scientific">Bosea psychrotolerans</name>
    <dbReference type="NCBI Taxonomy" id="1871628"/>
    <lineage>
        <taxon>Bacteria</taxon>
        <taxon>Pseudomonadati</taxon>
        <taxon>Pseudomonadota</taxon>
        <taxon>Alphaproteobacteria</taxon>
        <taxon>Hyphomicrobiales</taxon>
        <taxon>Boseaceae</taxon>
        <taxon>Bosea</taxon>
    </lineage>
</organism>
<reference evidence="2 3" key="1">
    <citation type="submission" date="2018-01" db="EMBL/GenBank/DDBJ databases">
        <title>Genomic Encyclopedia of Type Strains, Phase III (KMG-III): the genomes of soil and plant-associated and newly described type strains.</title>
        <authorList>
            <person name="Whitman W."/>
        </authorList>
    </citation>
    <scope>NUCLEOTIDE SEQUENCE [LARGE SCALE GENOMIC DNA]</scope>
    <source>
        <strain evidence="2 3">1131</strain>
    </source>
</reference>
<evidence type="ECO:0000256" key="1">
    <source>
        <dbReference type="ARBA" id="ARBA00009477"/>
    </source>
</evidence>
<dbReference type="Gene3D" id="2.40.30.170">
    <property type="match status" value="1"/>
</dbReference>
<dbReference type="GO" id="GO:1990281">
    <property type="term" value="C:efflux pump complex"/>
    <property type="evidence" value="ECO:0007669"/>
    <property type="project" value="TreeGrafter"/>
</dbReference>
<dbReference type="Gene3D" id="2.40.420.20">
    <property type="match status" value="1"/>
</dbReference>
<dbReference type="PANTHER" id="PTHR30469">
    <property type="entry name" value="MULTIDRUG RESISTANCE PROTEIN MDTA"/>
    <property type="match status" value="1"/>
</dbReference>
<dbReference type="Gene3D" id="2.40.50.100">
    <property type="match status" value="1"/>
</dbReference>
<dbReference type="GO" id="GO:0015562">
    <property type="term" value="F:efflux transmembrane transporter activity"/>
    <property type="evidence" value="ECO:0007669"/>
    <property type="project" value="TreeGrafter"/>
</dbReference>
<sequence>MQSNWFGTMSKKKKSVIAAGGVVLAVAAVAAFVTLSARPQNASAISDPRQNAPIVRLVTPTPVVDVERRFTGAVAARVQSNLGFRVPGKIVERLVNVGHAVAAGQPLLRIDETDLRLALAAKRNAVAAARAVLVQARADEKRYAVLVKDGFAASPQRYEQAKAALDTAAAQLAAAEADEKVAENGSSYSVLVADADGIVVETLGEPGQVVTAGQTVIRLAQAGPREAVVALPETIRPAIGSPAVANLYGAEARRYSATLRQLSDSADPQTRTYEARYVLDGEAASAPLGATVTIRLAHQTSQPEMEVPLGAVLDDGRKTGVWLLDAASSTVKFRPITLVRVTSETAIISGLSATEPVVSLGAHLLQDGARVRTVSQSRGTK</sequence>
<accession>A0A2S4MCV4</accession>
<dbReference type="InterPro" id="IPR006143">
    <property type="entry name" value="RND_pump_MFP"/>
</dbReference>
<evidence type="ECO:0000313" key="3">
    <source>
        <dbReference type="Proteomes" id="UP000236919"/>
    </source>
</evidence>
<dbReference type="PANTHER" id="PTHR30469:SF18">
    <property type="entry name" value="RESISTANCE-NODULATION-CELL DIVISION (RND) EFFLUX MEMBRANE FUSION PROTEIN-RELATED"/>
    <property type="match status" value="1"/>
</dbReference>